<organism evidence="2 3">
    <name type="scientific">Lachnospira hominis</name>
    <name type="common">ex Liu et al. 2021</name>
    <dbReference type="NCBI Taxonomy" id="2763051"/>
    <lineage>
        <taxon>Bacteria</taxon>
        <taxon>Bacillati</taxon>
        <taxon>Bacillota</taxon>
        <taxon>Clostridia</taxon>
        <taxon>Lachnospirales</taxon>
        <taxon>Lachnospiraceae</taxon>
        <taxon>Lachnospira</taxon>
    </lineage>
</organism>
<accession>A0ABR7FYR3</accession>
<proteinExistence type="predicted"/>
<comment type="caution">
    <text evidence="2">The sequence shown here is derived from an EMBL/GenBank/DDBJ whole genome shotgun (WGS) entry which is preliminary data.</text>
</comment>
<dbReference type="Proteomes" id="UP000628463">
    <property type="component" value="Unassembled WGS sequence"/>
</dbReference>
<reference evidence="2 3" key="1">
    <citation type="submission" date="2020-08" db="EMBL/GenBank/DDBJ databases">
        <title>Genome public.</title>
        <authorList>
            <person name="Liu C."/>
            <person name="Sun Q."/>
        </authorList>
    </citation>
    <scope>NUCLEOTIDE SEQUENCE [LARGE SCALE GENOMIC DNA]</scope>
    <source>
        <strain evidence="2 3">NSJ-43</strain>
    </source>
</reference>
<dbReference type="RefSeq" id="WP_186835918.1">
    <property type="nucleotide sequence ID" value="NZ_JACOPD010000001.1"/>
</dbReference>
<feature type="region of interest" description="Disordered" evidence="1">
    <location>
        <begin position="163"/>
        <end position="185"/>
    </location>
</feature>
<gene>
    <name evidence="2" type="ORF">H8S01_01480</name>
</gene>
<sequence>MMRVLTPNGNVIEVEKAEAIVEKRVSFNGRDIRLCQTAKDKSQPASGLYFSVKTESVFTIANEGNLLVGNLPVDTVKKIVTNLAKDGFCDLSEFDYQPEIGINDKPVFDEGKSRPYFCRSNVAMMFAPRQNMDFPINGISNTDTGVNSFPQNNTEETDIFNDDLWADDSSDNDSCDDGFDNGEEN</sequence>
<evidence type="ECO:0000256" key="1">
    <source>
        <dbReference type="SAM" id="MobiDB-lite"/>
    </source>
</evidence>
<evidence type="ECO:0000313" key="3">
    <source>
        <dbReference type="Proteomes" id="UP000628463"/>
    </source>
</evidence>
<protein>
    <submittedName>
        <fullName evidence="2">Uncharacterized protein</fullName>
    </submittedName>
</protein>
<name>A0ABR7FYR3_9FIRM</name>
<evidence type="ECO:0000313" key="2">
    <source>
        <dbReference type="EMBL" id="MBC5679636.1"/>
    </source>
</evidence>
<dbReference type="EMBL" id="JACOPD010000001">
    <property type="protein sequence ID" value="MBC5679636.1"/>
    <property type="molecule type" value="Genomic_DNA"/>
</dbReference>
<keyword evidence="3" id="KW-1185">Reference proteome</keyword>